<gene>
    <name evidence="2" type="ORF">K458DRAFT_367439</name>
</gene>
<evidence type="ECO:0008006" key="4">
    <source>
        <dbReference type="Google" id="ProtNLM"/>
    </source>
</evidence>
<feature type="transmembrane region" description="Helical" evidence="1">
    <location>
        <begin position="138"/>
        <end position="161"/>
    </location>
</feature>
<dbReference type="GO" id="GO:0016020">
    <property type="term" value="C:membrane"/>
    <property type="evidence" value="ECO:0007669"/>
    <property type="project" value="InterPro"/>
</dbReference>
<dbReference type="PANTHER" id="PTHR28092:SF1">
    <property type="entry name" value="FACTOR-INDUCED GENE 1 PROTEIN"/>
    <property type="match status" value="1"/>
</dbReference>
<evidence type="ECO:0000313" key="2">
    <source>
        <dbReference type="EMBL" id="KAF2684033.1"/>
    </source>
</evidence>
<dbReference type="Pfam" id="PF12351">
    <property type="entry name" value="Fig1"/>
    <property type="match status" value="1"/>
</dbReference>
<keyword evidence="3" id="KW-1185">Reference proteome</keyword>
<evidence type="ECO:0000256" key="1">
    <source>
        <dbReference type="SAM" id="Phobius"/>
    </source>
</evidence>
<accession>A0A6G1J1D9</accession>
<keyword evidence="1" id="KW-0812">Transmembrane</keyword>
<feature type="transmembrane region" description="Helical" evidence="1">
    <location>
        <begin position="238"/>
        <end position="258"/>
    </location>
</feature>
<proteinExistence type="predicted"/>
<feature type="transmembrane region" description="Helical" evidence="1">
    <location>
        <begin position="20"/>
        <end position="41"/>
    </location>
</feature>
<dbReference type="Proteomes" id="UP000799291">
    <property type="component" value="Unassembled WGS sequence"/>
</dbReference>
<dbReference type="PANTHER" id="PTHR28092">
    <property type="entry name" value="FACTOR-INDUCED GENE 1 PROTEIN"/>
    <property type="match status" value="1"/>
</dbReference>
<protein>
    <recommendedName>
        <fullName evidence="4">Membrane fusion mating protein FIG1</fullName>
    </recommendedName>
</protein>
<dbReference type="EMBL" id="MU005582">
    <property type="protein sequence ID" value="KAF2684033.1"/>
    <property type="molecule type" value="Genomic_DNA"/>
</dbReference>
<sequence length="260" mass="28335">MVRLWTWDSKGIVWRFLNDFFHHILLSFQVVSIILISILLAGCSSYSAMTNVYILGLSYANSTLPNPTPSERSLSETLKEFKGSSQLEVRAGYFGLCVRQRGILWLCSSDSSRLIQQIGAENDPLNLIGTISKFRGDVLFSGIHFMMIVVAFISVVLLATFPGWLGERDEHTGSDIDVKPSLPPRPVSHMAVSCSFVAAALCLTSSLWQHVGSVGAASMAESANYGNVKSDIGSGAMAMGWAAFTLMTIAMIMLILMIRG</sequence>
<dbReference type="GO" id="GO:0000747">
    <property type="term" value="P:conjugation with cellular fusion"/>
    <property type="evidence" value="ECO:0007669"/>
    <property type="project" value="TreeGrafter"/>
</dbReference>
<keyword evidence="1" id="KW-0472">Membrane</keyword>
<dbReference type="OrthoDB" id="3550957at2759"/>
<keyword evidence="1" id="KW-1133">Transmembrane helix</keyword>
<organism evidence="2 3">
    <name type="scientific">Lentithecium fluviatile CBS 122367</name>
    <dbReference type="NCBI Taxonomy" id="1168545"/>
    <lineage>
        <taxon>Eukaryota</taxon>
        <taxon>Fungi</taxon>
        <taxon>Dikarya</taxon>
        <taxon>Ascomycota</taxon>
        <taxon>Pezizomycotina</taxon>
        <taxon>Dothideomycetes</taxon>
        <taxon>Pleosporomycetidae</taxon>
        <taxon>Pleosporales</taxon>
        <taxon>Massarineae</taxon>
        <taxon>Lentitheciaceae</taxon>
        <taxon>Lentithecium</taxon>
    </lineage>
</organism>
<dbReference type="AlphaFoldDB" id="A0A6G1J1D9"/>
<reference evidence="2" key="1">
    <citation type="journal article" date="2020" name="Stud. Mycol.">
        <title>101 Dothideomycetes genomes: a test case for predicting lifestyles and emergence of pathogens.</title>
        <authorList>
            <person name="Haridas S."/>
            <person name="Albert R."/>
            <person name="Binder M."/>
            <person name="Bloem J."/>
            <person name="Labutti K."/>
            <person name="Salamov A."/>
            <person name="Andreopoulos B."/>
            <person name="Baker S."/>
            <person name="Barry K."/>
            <person name="Bills G."/>
            <person name="Bluhm B."/>
            <person name="Cannon C."/>
            <person name="Castanera R."/>
            <person name="Culley D."/>
            <person name="Daum C."/>
            <person name="Ezra D."/>
            <person name="Gonzalez J."/>
            <person name="Henrissat B."/>
            <person name="Kuo A."/>
            <person name="Liang C."/>
            <person name="Lipzen A."/>
            <person name="Lutzoni F."/>
            <person name="Magnuson J."/>
            <person name="Mondo S."/>
            <person name="Nolan M."/>
            <person name="Ohm R."/>
            <person name="Pangilinan J."/>
            <person name="Park H.-J."/>
            <person name="Ramirez L."/>
            <person name="Alfaro M."/>
            <person name="Sun H."/>
            <person name="Tritt A."/>
            <person name="Yoshinaga Y."/>
            <person name="Zwiers L.-H."/>
            <person name="Turgeon B."/>
            <person name="Goodwin S."/>
            <person name="Spatafora J."/>
            <person name="Crous P."/>
            <person name="Grigoriev I."/>
        </authorList>
    </citation>
    <scope>NUCLEOTIDE SEQUENCE</scope>
    <source>
        <strain evidence="2">CBS 122367</strain>
    </source>
</reference>
<name>A0A6G1J1D9_9PLEO</name>
<evidence type="ECO:0000313" key="3">
    <source>
        <dbReference type="Proteomes" id="UP000799291"/>
    </source>
</evidence>
<dbReference type="GO" id="GO:0043332">
    <property type="term" value="C:mating projection tip"/>
    <property type="evidence" value="ECO:0007669"/>
    <property type="project" value="TreeGrafter"/>
</dbReference>
<dbReference type="InterPro" id="IPR033481">
    <property type="entry name" value="Dni1/Fig1"/>
</dbReference>